<dbReference type="Proteomes" id="UP000477651">
    <property type="component" value="Unassembled WGS sequence"/>
</dbReference>
<dbReference type="PROSITE" id="PS50005">
    <property type="entry name" value="TPR"/>
    <property type="match status" value="1"/>
</dbReference>
<feature type="signal peptide" evidence="2">
    <location>
        <begin position="1"/>
        <end position="21"/>
    </location>
</feature>
<evidence type="ECO:0000256" key="1">
    <source>
        <dbReference type="PROSITE-ProRule" id="PRU00339"/>
    </source>
</evidence>
<keyword evidence="4" id="KW-1185">Reference proteome</keyword>
<evidence type="ECO:0000313" key="3">
    <source>
        <dbReference type="EMBL" id="NEN75915.1"/>
    </source>
</evidence>
<dbReference type="SMART" id="SM00028">
    <property type="entry name" value="TPR"/>
    <property type="match status" value="2"/>
</dbReference>
<keyword evidence="2" id="KW-0732">Signal</keyword>
<name>A0A6L9Y6U5_9BURK</name>
<comment type="caution">
    <text evidence="3">The sequence shown here is derived from an EMBL/GenBank/DDBJ whole genome shotgun (WGS) entry which is preliminary data.</text>
</comment>
<dbReference type="RefSeq" id="WP_163764478.1">
    <property type="nucleotide sequence ID" value="NZ_JAAGYR010000010.1"/>
</dbReference>
<dbReference type="Pfam" id="PF00515">
    <property type="entry name" value="TPR_1"/>
    <property type="match status" value="1"/>
</dbReference>
<evidence type="ECO:0000256" key="2">
    <source>
        <dbReference type="SAM" id="SignalP"/>
    </source>
</evidence>
<evidence type="ECO:0000313" key="4">
    <source>
        <dbReference type="Proteomes" id="UP000477651"/>
    </source>
</evidence>
<proteinExistence type="predicted"/>
<sequence>MNKLTLLLGTGLLLSHSIATAQFVPPSTPLSENATIFDTEDTSVTGITTTSAEGGSETVANILKHLEPSIDTSIPETHSQAAERIKQLIHAGKYDIALREIDKFTINHQYTDGTDVQLLFLKARAYAAKGDINKAITIYNEMTFNYPELAEPWNNKAALQMKLGSFDEALESLKMALAIRPNYTIANQNIGLIYTALAKRSFNQAANNGSKSAQQKAEKLQQFLDGK</sequence>
<dbReference type="InterPro" id="IPR019734">
    <property type="entry name" value="TPR_rpt"/>
</dbReference>
<dbReference type="InterPro" id="IPR011990">
    <property type="entry name" value="TPR-like_helical_dom_sf"/>
</dbReference>
<dbReference type="Pfam" id="PF13432">
    <property type="entry name" value="TPR_16"/>
    <property type="match status" value="1"/>
</dbReference>
<dbReference type="Gene3D" id="1.25.40.10">
    <property type="entry name" value="Tetratricopeptide repeat domain"/>
    <property type="match status" value="1"/>
</dbReference>
<accession>A0A6L9Y6U5</accession>
<protein>
    <submittedName>
        <fullName evidence="3">Uncharacterized protein</fullName>
    </submittedName>
</protein>
<dbReference type="EMBL" id="JAAGYR010000010">
    <property type="protein sequence ID" value="NEN75915.1"/>
    <property type="molecule type" value="Genomic_DNA"/>
</dbReference>
<organism evidence="3 4">
    <name type="scientific">Pelistega ratti</name>
    <dbReference type="NCBI Taxonomy" id="2652177"/>
    <lineage>
        <taxon>Bacteria</taxon>
        <taxon>Pseudomonadati</taxon>
        <taxon>Pseudomonadota</taxon>
        <taxon>Betaproteobacteria</taxon>
        <taxon>Burkholderiales</taxon>
        <taxon>Alcaligenaceae</taxon>
        <taxon>Pelistega</taxon>
    </lineage>
</organism>
<reference evidence="3 4" key="1">
    <citation type="submission" date="2020-02" db="EMBL/GenBank/DDBJ databases">
        <title>Pelistega sp. NLN82 were isolated from wild rodents of the Hainan Island.</title>
        <authorList>
            <person name="Niu N."/>
            <person name="Zhou J."/>
        </authorList>
    </citation>
    <scope>NUCLEOTIDE SEQUENCE [LARGE SCALE GENOMIC DNA]</scope>
    <source>
        <strain evidence="3 4">NLN82</strain>
    </source>
</reference>
<feature type="repeat" description="TPR" evidence="1">
    <location>
        <begin position="150"/>
        <end position="183"/>
    </location>
</feature>
<gene>
    <name evidence="3" type="ORF">F9B74_06185</name>
</gene>
<feature type="chain" id="PRO_5026883287" evidence="2">
    <location>
        <begin position="22"/>
        <end position="227"/>
    </location>
</feature>
<keyword evidence="1" id="KW-0802">TPR repeat</keyword>
<dbReference type="SUPFAM" id="SSF48452">
    <property type="entry name" value="TPR-like"/>
    <property type="match status" value="1"/>
</dbReference>
<dbReference type="AlphaFoldDB" id="A0A6L9Y6U5"/>